<dbReference type="SUPFAM" id="SSF55856">
    <property type="entry name" value="Cytochrome b5-like heme/steroid binding domain"/>
    <property type="match status" value="1"/>
</dbReference>
<evidence type="ECO:0000256" key="1">
    <source>
        <dbReference type="ARBA" id="ARBA00038357"/>
    </source>
</evidence>
<accession>A0A162Z4C2</accession>
<dbReference type="FunFam" id="3.10.120.10:FF:000003">
    <property type="entry name" value="membrane-associated progesterone receptor component 1"/>
    <property type="match status" value="1"/>
</dbReference>
<comment type="similarity">
    <text evidence="1">Belongs to the cytochrome b5 family. MAPR subfamily.</text>
</comment>
<dbReference type="PANTHER" id="PTHR10281:SF76">
    <property type="entry name" value="CALCUTTA CUP-RELATED"/>
    <property type="match status" value="1"/>
</dbReference>
<dbReference type="InterPro" id="IPR050577">
    <property type="entry name" value="MAPR/NEUFC/NENF-like"/>
</dbReference>
<dbReference type="AlphaFoldDB" id="A0A162Z4C2"/>
<proteinExistence type="inferred from homology"/>
<name>A0A162Z4C2_MUCCL</name>
<keyword evidence="4" id="KW-1185">Reference proteome</keyword>
<dbReference type="InterPro" id="IPR001199">
    <property type="entry name" value="Cyt_B5-like_heme/steroid-bd"/>
</dbReference>
<dbReference type="GO" id="GO:0012505">
    <property type="term" value="C:endomembrane system"/>
    <property type="evidence" value="ECO:0007669"/>
    <property type="project" value="TreeGrafter"/>
</dbReference>
<dbReference type="EMBL" id="AMYB01000004">
    <property type="protein sequence ID" value="OAD03057.1"/>
    <property type="molecule type" value="Genomic_DNA"/>
</dbReference>
<comment type="caution">
    <text evidence="3">The sequence shown here is derived from an EMBL/GenBank/DDBJ whole genome shotgun (WGS) entry which is preliminary data.</text>
</comment>
<dbReference type="Gene3D" id="3.10.120.10">
    <property type="entry name" value="Cytochrome b5-like heme/steroid binding domain"/>
    <property type="match status" value="1"/>
</dbReference>
<organism evidence="3 4">
    <name type="scientific">Mucor lusitanicus CBS 277.49</name>
    <dbReference type="NCBI Taxonomy" id="747725"/>
    <lineage>
        <taxon>Eukaryota</taxon>
        <taxon>Fungi</taxon>
        <taxon>Fungi incertae sedis</taxon>
        <taxon>Mucoromycota</taxon>
        <taxon>Mucoromycotina</taxon>
        <taxon>Mucoromycetes</taxon>
        <taxon>Mucorales</taxon>
        <taxon>Mucorineae</taxon>
        <taxon>Mucoraceae</taxon>
        <taxon>Mucor</taxon>
    </lineage>
</organism>
<dbReference type="PANTHER" id="PTHR10281">
    <property type="entry name" value="MEMBRANE-ASSOCIATED PROGESTERONE RECEPTOR COMPONENT-RELATED"/>
    <property type="match status" value="1"/>
</dbReference>
<feature type="domain" description="Cytochrome b5 heme-binding" evidence="2">
    <location>
        <begin position="3"/>
        <end position="100"/>
    </location>
</feature>
<dbReference type="InterPro" id="IPR036400">
    <property type="entry name" value="Cyt_B5-like_heme/steroid_sf"/>
</dbReference>
<reference evidence="3 4" key="1">
    <citation type="submission" date="2015-06" db="EMBL/GenBank/DDBJ databases">
        <title>Expansion of signal transduction pathways in fungi by whole-genome duplication.</title>
        <authorList>
            <consortium name="DOE Joint Genome Institute"/>
            <person name="Corrochano L.M."/>
            <person name="Kuo A."/>
            <person name="Marcet-Houben M."/>
            <person name="Polaino S."/>
            <person name="Salamov A."/>
            <person name="Villalobos J.M."/>
            <person name="Alvarez M.I."/>
            <person name="Avalos J."/>
            <person name="Benito E.P."/>
            <person name="Benoit I."/>
            <person name="Burger G."/>
            <person name="Camino L.P."/>
            <person name="Canovas D."/>
            <person name="Cerda-Olmedo E."/>
            <person name="Cheng J.-F."/>
            <person name="Dominguez A."/>
            <person name="Elias M."/>
            <person name="Eslava A.P."/>
            <person name="Glaser F."/>
            <person name="Grimwood J."/>
            <person name="Gutierrez G."/>
            <person name="Heitman J."/>
            <person name="Henrissat B."/>
            <person name="Iturriaga E.A."/>
            <person name="Lang B.F."/>
            <person name="Lavin J.L."/>
            <person name="Lee S."/>
            <person name="Li W."/>
            <person name="Lindquist E."/>
            <person name="Lopez-Garcia S."/>
            <person name="Luque E.M."/>
            <person name="Marcos A.T."/>
            <person name="Martin J."/>
            <person name="Mccluskey K."/>
            <person name="Medina H.R."/>
            <person name="Miralles-Duran A."/>
            <person name="Miyazaki A."/>
            <person name="Munoz-Torres E."/>
            <person name="Oguiza J.A."/>
            <person name="Ohm R."/>
            <person name="Olmedo M."/>
            <person name="Orejas M."/>
            <person name="Ortiz-Castellanos L."/>
            <person name="Pisabarro A.G."/>
            <person name="Rodriguez-Romero J."/>
            <person name="Ruiz-Herrera J."/>
            <person name="Ruiz-Vazquez R."/>
            <person name="Sanz C."/>
            <person name="Schackwitz W."/>
            <person name="Schmutz J."/>
            <person name="Shahriari M."/>
            <person name="Shelest E."/>
            <person name="Silva-Franco F."/>
            <person name="Soanes D."/>
            <person name="Syed K."/>
            <person name="Tagua V.G."/>
            <person name="Talbot N.J."/>
            <person name="Thon M."/>
            <person name="De Vries R.P."/>
            <person name="Wiebenga A."/>
            <person name="Yadav J.S."/>
            <person name="Braun E.L."/>
            <person name="Baker S."/>
            <person name="Garre V."/>
            <person name="Horwitz B."/>
            <person name="Torres-Martinez S."/>
            <person name="Idnurm A."/>
            <person name="Herrera-Estrella A."/>
            <person name="Gabaldon T."/>
            <person name="Grigoriev I.V."/>
        </authorList>
    </citation>
    <scope>NUCLEOTIDE SEQUENCE [LARGE SCALE GENOMIC DNA]</scope>
    <source>
        <strain evidence="3 4">CBS 277.49</strain>
    </source>
</reference>
<dbReference type="VEuPathDB" id="FungiDB:MUCCIDRAFT_156044"/>
<dbReference type="OrthoDB" id="10257697at2759"/>
<evidence type="ECO:0000313" key="3">
    <source>
        <dbReference type="EMBL" id="OAD03057.1"/>
    </source>
</evidence>
<dbReference type="GO" id="GO:0016020">
    <property type="term" value="C:membrane"/>
    <property type="evidence" value="ECO:0007669"/>
    <property type="project" value="TreeGrafter"/>
</dbReference>
<dbReference type="Pfam" id="PF00173">
    <property type="entry name" value="Cyt-b5"/>
    <property type="match status" value="1"/>
</dbReference>
<gene>
    <name evidence="3" type="ORF">MUCCIDRAFT_156044</name>
</gene>
<dbReference type="SMART" id="SM01117">
    <property type="entry name" value="Cyt-b5"/>
    <property type="match status" value="1"/>
</dbReference>
<dbReference type="Proteomes" id="UP000077051">
    <property type="component" value="Unassembled WGS sequence"/>
</dbReference>
<evidence type="ECO:0000259" key="2">
    <source>
        <dbReference type="SMART" id="SM01117"/>
    </source>
</evidence>
<dbReference type="GO" id="GO:0020037">
    <property type="term" value="F:heme binding"/>
    <property type="evidence" value="ECO:0007669"/>
    <property type="project" value="UniProtKB-ARBA"/>
</dbReference>
<sequence length="122" mass="13704">MIFTEQELLQYDGSDPKKPIYLAIDGDVYDVTLGGGWYGKGGSYHHFAGKDAARAYVTGCFQDHLTHDTRGLSEEQLKGIAHWKKFYDRHHKYHKIGRVLHDPIPADAPIPKPCKSAVGQKP</sequence>
<protein>
    <recommendedName>
        <fullName evidence="2">Cytochrome b5 heme-binding domain-containing protein</fullName>
    </recommendedName>
</protein>
<evidence type="ECO:0000313" key="4">
    <source>
        <dbReference type="Proteomes" id="UP000077051"/>
    </source>
</evidence>